<dbReference type="Proteomes" id="UP000596092">
    <property type="component" value="Chromosome"/>
</dbReference>
<dbReference type="PANTHER" id="PTHR30477:SF18">
    <property type="entry name" value="METAL TRANSPORT SYSTEM MEMBRANE PROTEIN CT_417-RELATED"/>
    <property type="match status" value="1"/>
</dbReference>
<feature type="transmembrane region" description="Helical" evidence="7">
    <location>
        <begin position="233"/>
        <end position="253"/>
    </location>
</feature>
<feature type="transmembrane region" description="Helical" evidence="7">
    <location>
        <begin position="259"/>
        <end position="279"/>
    </location>
</feature>
<name>A0A7T6AQ75_9BACT</name>
<dbReference type="SUPFAM" id="SSF81345">
    <property type="entry name" value="ABC transporter involved in vitamin B12 uptake, BtuC"/>
    <property type="match status" value="1"/>
</dbReference>
<accession>A0A7T6AQ75</accession>
<keyword evidence="9" id="KW-1185">Reference proteome</keyword>
<protein>
    <submittedName>
        <fullName evidence="8">Metal ABC transporter permease</fullName>
    </submittedName>
</protein>
<dbReference type="PANTHER" id="PTHR30477">
    <property type="entry name" value="ABC-TRANSPORTER METAL-BINDING PROTEIN"/>
    <property type="match status" value="1"/>
</dbReference>
<comment type="similarity">
    <text evidence="2 6">Belongs to the ABC-3 integral membrane protein family.</text>
</comment>
<reference evidence="8 9" key="1">
    <citation type="submission" date="2020-05" db="EMBL/GenBank/DDBJ databases">
        <title>Complete genome of Desulfobulbus oligotrophicus.</title>
        <authorList>
            <person name="Podar M."/>
        </authorList>
    </citation>
    <scope>NUCLEOTIDE SEQUENCE [LARGE SCALE GENOMIC DNA]</scope>
    <source>
        <strain evidence="8 9">Prop6</strain>
    </source>
</reference>
<evidence type="ECO:0000313" key="8">
    <source>
        <dbReference type="EMBL" id="QQG65195.1"/>
    </source>
</evidence>
<evidence type="ECO:0000256" key="1">
    <source>
        <dbReference type="ARBA" id="ARBA00004141"/>
    </source>
</evidence>
<keyword evidence="3 6" id="KW-0812">Transmembrane</keyword>
<evidence type="ECO:0000256" key="2">
    <source>
        <dbReference type="ARBA" id="ARBA00008034"/>
    </source>
</evidence>
<gene>
    <name evidence="8" type="ORF">HP555_04595</name>
</gene>
<evidence type="ECO:0000256" key="4">
    <source>
        <dbReference type="ARBA" id="ARBA00022989"/>
    </source>
</evidence>
<sequence>MPDLTALYGVLALLFPCEAMQARFMQQALLGLLLLTPMTAVMGILVVNFRMSFFADAISHSAFAGVALGLIFSLNPDWTMPVFGLMVGLGIMCMQRHSTLSSDTVIGVFFSAVVAFGLAIVSRDSSLARDLQRFLYGDILTISDLQLCALFGLFVVVLCFQVISYNHLLYIGLNPTLAQAHRVRVAIHQYLFTGLLALIVMFAVQAVGVLLVTALLIVPAAAARNFARSAGGMFWWSQLISLSSAIAGLLISAQDWARTATGATIILFACLWFICSLGVSSLRKTQRF</sequence>
<dbReference type="RefSeq" id="WP_199264015.1">
    <property type="nucleotide sequence ID" value="NZ_CP054140.1"/>
</dbReference>
<dbReference type="EMBL" id="CP054140">
    <property type="protein sequence ID" value="QQG65195.1"/>
    <property type="molecule type" value="Genomic_DNA"/>
</dbReference>
<dbReference type="GO" id="GO:0055085">
    <property type="term" value="P:transmembrane transport"/>
    <property type="evidence" value="ECO:0007669"/>
    <property type="project" value="InterPro"/>
</dbReference>
<evidence type="ECO:0000256" key="7">
    <source>
        <dbReference type="SAM" id="Phobius"/>
    </source>
</evidence>
<evidence type="ECO:0000313" key="9">
    <source>
        <dbReference type="Proteomes" id="UP000596092"/>
    </source>
</evidence>
<keyword evidence="6" id="KW-0813">Transport</keyword>
<feature type="transmembrane region" description="Helical" evidence="7">
    <location>
        <begin position="104"/>
        <end position="122"/>
    </location>
</feature>
<dbReference type="KEGG" id="dog:HP555_04595"/>
<feature type="transmembrane region" description="Helical" evidence="7">
    <location>
        <begin position="134"/>
        <end position="163"/>
    </location>
</feature>
<dbReference type="InterPro" id="IPR001626">
    <property type="entry name" value="ABC_TroCD"/>
</dbReference>
<dbReference type="AlphaFoldDB" id="A0A7T6AQ75"/>
<dbReference type="GO" id="GO:0043190">
    <property type="term" value="C:ATP-binding cassette (ABC) transporter complex"/>
    <property type="evidence" value="ECO:0007669"/>
    <property type="project" value="InterPro"/>
</dbReference>
<feature type="transmembrane region" description="Helical" evidence="7">
    <location>
        <begin position="190"/>
        <end position="221"/>
    </location>
</feature>
<feature type="transmembrane region" description="Helical" evidence="7">
    <location>
        <begin position="29"/>
        <end position="47"/>
    </location>
</feature>
<keyword evidence="5 7" id="KW-0472">Membrane</keyword>
<dbReference type="InterPro" id="IPR037294">
    <property type="entry name" value="ABC_BtuC-like"/>
</dbReference>
<evidence type="ECO:0000256" key="6">
    <source>
        <dbReference type="RuleBase" id="RU003943"/>
    </source>
</evidence>
<evidence type="ECO:0000256" key="3">
    <source>
        <dbReference type="ARBA" id="ARBA00022692"/>
    </source>
</evidence>
<dbReference type="Pfam" id="PF00950">
    <property type="entry name" value="ABC-3"/>
    <property type="match status" value="1"/>
</dbReference>
<feature type="transmembrane region" description="Helical" evidence="7">
    <location>
        <begin position="54"/>
        <end position="74"/>
    </location>
</feature>
<organism evidence="8 9">
    <name type="scientific">Desulfobulbus oligotrophicus</name>
    <dbReference type="NCBI Taxonomy" id="1909699"/>
    <lineage>
        <taxon>Bacteria</taxon>
        <taxon>Pseudomonadati</taxon>
        <taxon>Thermodesulfobacteriota</taxon>
        <taxon>Desulfobulbia</taxon>
        <taxon>Desulfobulbales</taxon>
        <taxon>Desulfobulbaceae</taxon>
        <taxon>Desulfobulbus</taxon>
    </lineage>
</organism>
<comment type="subcellular location">
    <subcellularLocation>
        <location evidence="6">Cell membrane</location>
        <topology evidence="6">Multi-pass membrane protein</topology>
    </subcellularLocation>
    <subcellularLocation>
        <location evidence="1">Membrane</location>
        <topology evidence="1">Multi-pass membrane protein</topology>
    </subcellularLocation>
</comment>
<proteinExistence type="inferred from homology"/>
<dbReference type="GO" id="GO:0010043">
    <property type="term" value="P:response to zinc ion"/>
    <property type="evidence" value="ECO:0007669"/>
    <property type="project" value="TreeGrafter"/>
</dbReference>
<evidence type="ECO:0000256" key="5">
    <source>
        <dbReference type="ARBA" id="ARBA00023136"/>
    </source>
</evidence>
<keyword evidence="4 7" id="KW-1133">Transmembrane helix</keyword>
<dbReference type="Gene3D" id="1.10.3470.10">
    <property type="entry name" value="ABC transporter involved in vitamin B12 uptake, BtuC"/>
    <property type="match status" value="1"/>
</dbReference>